<keyword evidence="1" id="KW-0436">Ligase</keyword>
<accession>A0A7C2FG55</accession>
<dbReference type="PANTHER" id="PTHR43334">
    <property type="entry name" value="ACETATE--COA LIGASE [ADP-FORMING]"/>
    <property type="match status" value="1"/>
</dbReference>
<dbReference type="Pfam" id="PF13380">
    <property type="entry name" value="CoA_binding_2"/>
    <property type="match status" value="1"/>
</dbReference>
<evidence type="ECO:0000256" key="3">
    <source>
        <dbReference type="ARBA" id="ARBA00022840"/>
    </source>
</evidence>
<feature type="domain" description="CoA-binding" evidence="4">
    <location>
        <begin position="5"/>
        <end position="100"/>
    </location>
</feature>
<dbReference type="SMART" id="SM00881">
    <property type="entry name" value="CoA_binding"/>
    <property type="match status" value="1"/>
</dbReference>
<dbReference type="InterPro" id="IPR016102">
    <property type="entry name" value="Succinyl-CoA_synth-like"/>
</dbReference>
<evidence type="ECO:0000259" key="4">
    <source>
        <dbReference type="SMART" id="SM00881"/>
    </source>
</evidence>
<keyword evidence="3" id="KW-0067">ATP-binding</keyword>
<comment type="caution">
    <text evidence="5">The sequence shown here is derived from an EMBL/GenBank/DDBJ whole genome shotgun (WGS) entry which is preliminary data.</text>
</comment>
<dbReference type="InterPro" id="IPR036291">
    <property type="entry name" value="NAD(P)-bd_dom_sf"/>
</dbReference>
<gene>
    <name evidence="5" type="ORF">ENP55_00190</name>
</gene>
<dbReference type="Gene3D" id="3.40.50.720">
    <property type="entry name" value="NAD(P)-binding Rossmann-like Domain"/>
    <property type="match status" value="1"/>
</dbReference>
<proteinExistence type="predicted"/>
<dbReference type="NCBIfam" id="TIGR02717">
    <property type="entry name" value="AcCoA-syn-alpha"/>
    <property type="match status" value="1"/>
</dbReference>
<reference evidence="5" key="1">
    <citation type="journal article" date="2020" name="mSystems">
        <title>Genome- and Community-Level Interaction Insights into Carbon Utilization and Element Cycling Functions of Hydrothermarchaeota in Hydrothermal Sediment.</title>
        <authorList>
            <person name="Zhou Z."/>
            <person name="Liu Y."/>
            <person name="Xu W."/>
            <person name="Pan J."/>
            <person name="Luo Z.H."/>
            <person name="Li M."/>
        </authorList>
    </citation>
    <scope>NUCLEOTIDE SEQUENCE [LARGE SCALE GENOMIC DNA]</scope>
    <source>
        <strain evidence="5">SpSt-23</strain>
    </source>
</reference>
<evidence type="ECO:0000256" key="2">
    <source>
        <dbReference type="ARBA" id="ARBA00022741"/>
    </source>
</evidence>
<organism evidence="5">
    <name type="scientific">Thermosphaera aggregans</name>
    <dbReference type="NCBI Taxonomy" id="54254"/>
    <lineage>
        <taxon>Archaea</taxon>
        <taxon>Thermoproteota</taxon>
        <taxon>Thermoprotei</taxon>
        <taxon>Desulfurococcales</taxon>
        <taxon>Desulfurococcaceae</taxon>
        <taxon>Thermosphaera</taxon>
    </lineage>
</organism>
<sequence>MVKALFEPRSIAVVGASRSPGKIGHVVLKNIKFYGYSGKIYPVNPNADEILGLKAYPSVSSIPDEVDVAVITVPAQEVPPVIEECARKGVKVAVVITAGFSEVGNVEAEEKMVETARKYGMRILGPNIFGYAYTPLNINATFGPLELSRGNIAFITQSGALGIALMGWTIMNEIGLSALVSVGNMADLDVIELSEYLADDPNTRVITIYLEGLKPGYGREFVERMRKVTRKKPVVVIKAGRTQRGASAAASHTGSLAGSDSLYEAAFKQAGVIRTYTVEDMFDVARAFALQPLPKGERTIIITNGGGVGVLATDAAELNNVKLVDPSPELKEKLKASMPWFGSPKNPVDLTGQAVADNYLKALKAAIDSEEVDNIVLLYCRTAILDPRELAKAIVEFYRVNGCTKPIVTAFVGGEDTYEAIRYLNRNGIPAYGAPERAVYALSRMIWYSKYVSSSQ</sequence>
<dbReference type="SUPFAM" id="SSF51735">
    <property type="entry name" value="NAD(P)-binding Rossmann-fold domains"/>
    <property type="match status" value="1"/>
</dbReference>
<dbReference type="InterPro" id="IPR014089">
    <property type="entry name" value="AcCoA-synth-alpha"/>
</dbReference>
<dbReference type="AlphaFoldDB" id="A0A7C2FG55"/>
<evidence type="ECO:0000256" key="1">
    <source>
        <dbReference type="ARBA" id="ARBA00022598"/>
    </source>
</evidence>
<evidence type="ECO:0000313" key="5">
    <source>
        <dbReference type="EMBL" id="HEF86740.1"/>
    </source>
</evidence>
<dbReference type="GO" id="GO:0043758">
    <property type="term" value="F:acetate-CoA ligase (ADP-forming) activity"/>
    <property type="evidence" value="ECO:0007669"/>
    <property type="project" value="InterPro"/>
</dbReference>
<dbReference type="InterPro" id="IPR051538">
    <property type="entry name" value="Acyl-CoA_Synth/Transferase"/>
</dbReference>
<keyword evidence="2" id="KW-0547">Nucleotide-binding</keyword>
<dbReference type="EMBL" id="DSJT01000003">
    <property type="protein sequence ID" value="HEF86740.1"/>
    <property type="molecule type" value="Genomic_DNA"/>
</dbReference>
<dbReference type="PANTHER" id="PTHR43334:SF1">
    <property type="entry name" value="3-HYDROXYPROPIONATE--COA LIGASE [ADP-FORMING]"/>
    <property type="match status" value="1"/>
</dbReference>
<dbReference type="Gene3D" id="3.40.50.261">
    <property type="entry name" value="Succinyl-CoA synthetase domains"/>
    <property type="match status" value="2"/>
</dbReference>
<dbReference type="InterPro" id="IPR043938">
    <property type="entry name" value="Ligase_CoA_dom"/>
</dbReference>
<dbReference type="Pfam" id="PF19045">
    <property type="entry name" value="Ligase_CoA_2"/>
    <property type="match status" value="1"/>
</dbReference>
<dbReference type="InterPro" id="IPR003781">
    <property type="entry name" value="CoA-bd"/>
</dbReference>
<protein>
    <submittedName>
        <fullName evidence="5">Acetyl CoA synthetase</fullName>
    </submittedName>
</protein>
<dbReference type="SUPFAM" id="SSF52210">
    <property type="entry name" value="Succinyl-CoA synthetase domains"/>
    <property type="match status" value="2"/>
</dbReference>
<name>A0A7C2FG55_9CREN</name>
<dbReference type="GO" id="GO:0005524">
    <property type="term" value="F:ATP binding"/>
    <property type="evidence" value="ECO:0007669"/>
    <property type="project" value="UniProtKB-KW"/>
</dbReference>
<dbReference type="Pfam" id="PF13607">
    <property type="entry name" value="Succ_CoA_lig"/>
    <property type="match status" value="1"/>
</dbReference>
<dbReference type="InterPro" id="IPR032875">
    <property type="entry name" value="Succ_CoA_lig_flav_dom"/>
</dbReference>